<protein>
    <recommendedName>
        <fullName evidence="8">Glycosyltransferase 2-like domain-containing protein</fullName>
    </recommendedName>
</protein>
<dbReference type="EMBL" id="MHRF01000004">
    <property type="protein sequence ID" value="OHA18566.1"/>
    <property type="molecule type" value="Genomic_DNA"/>
</dbReference>
<feature type="transmembrane region" description="Helical" evidence="7">
    <location>
        <begin position="32"/>
        <end position="52"/>
    </location>
</feature>
<feature type="transmembrane region" description="Helical" evidence="7">
    <location>
        <begin position="355"/>
        <end position="375"/>
    </location>
</feature>
<evidence type="ECO:0000259" key="8">
    <source>
        <dbReference type="Pfam" id="PF00535"/>
    </source>
</evidence>
<evidence type="ECO:0000313" key="10">
    <source>
        <dbReference type="Proteomes" id="UP000178873"/>
    </source>
</evidence>
<dbReference type="GO" id="GO:0085029">
    <property type="term" value="P:extracellular matrix assembly"/>
    <property type="evidence" value="ECO:0007669"/>
    <property type="project" value="TreeGrafter"/>
</dbReference>
<dbReference type="AlphaFoldDB" id="A0A1G2M3S7"/>
<dbReference type="Gene3D" id="3.90.550.10">
    <property type="entry name" value="Spore Coat Polysaccharide Biosynthesis Protein SpsA, Chain A"/>
    <property type="match status" value="1"/>
</dbReference>
<dbReference type="SUPFAM" id="SSF53448">
    <property type="entry name" value="Nucleotide-diphospho-sugar transferases"/>
    <property type="match status" value="1"/>
</dbReference>
<evidence type="ECO:0000256" key="3">
    <source>
        <dbReference type="ARBA" id="ARBA00022475"/>
    </source>
</evidence>
<dbReference type="GO" id="GO:0050501">
    <property type="term" value="F:hyaluronan synthase activity"/>
    <property type="evidence" value="ECO:0007669"/>
    <property type="project" value="TreeGrafter"/>
</dbReference>
<sequence>MILWSAFFLLIYAVLVIKYLSYESIAGNTLLGIYSLAISVYILSRFALAYFYEPKLPALKDGFEPTVSFCVPSKNEGEHIRKTILRIADTDYPKDKFNIIVLDDGSTDNTLAEMFAAKSIAEKKGVSVFIASFERNRGKREGMALCVKRSLHEILIFIDSDSFVENNTARELVKYFTDQKVAAVAGHTFVANAEENFLTKMESIRYFVSFRAYKASEALFNSVMCCSGCCSAYRKSAVSEVLEPWLKQKFLGVTCTYGDDRSLTNFLLRQGYKTMYAPEAICHTIVPNTLKKLMRQQLRWKKSWFRENLIASTFIWKKHPILSISFYLGFILPLLAPFVVVRAFIWYPYVTGNVPWFYILGMTTTALICGLFYHIKTLNGKWFYGVLFSIVFTLTFIWQLPWAIINLRDNRWGTR</sequence>
<evidence type="ECO:0000256" key="6">
    <source>
        <dbReference type="ARBA" id="ARBA00023136"/>
    </source>
</evidence>
<comment type="subcellular location">
    <subcellularLocation>
        <location evidence="1">Cell membrane</location>
    </subcellularLocation>
</comment>
<keyword evidence="6 7" id="KW-0472">Membrane</keyword>
<feature type="transmembrane region" description="Helical" evidence="7">
    <location>
        <begin position="382"/>
        <end position="405"/>
    </location>
</feature>
<feature type="domain" description="Glycosyltransferase 2-like" evidence="8">
    <location>
        <begin position="68"/>
        <end position="241"/>
    </location>
</feature>
<evidence type="ECO:0000256" key="4">
    <source>
        <dbReference type="ARBA" id="ARBA00022676"/>
    </source>
</evidence>
<proteinExistence type="inferred from homology"/>
<dbReference type="PANTHER" id="PTHR22913:SF12">
    <property type="entry name" value="MANNURONAN SYNTHASE"/>
    <property type="match status" value="1"/>
</dbReference>
<evidence type="ECO:0000256" key="7">
    <source>
        <dbReference type="SAM" id="Phobius"/>
    </source>
</evidence>
<keyword evidence="7" id="KW-1133">Transmembrane helix</keyword>
<feature type="transmembrane region" description="Helical" evidence="7">
    <location>
        <begin position="326"/>
        <end position="349"/>
    </location>
</feature>
<organism evidence="9 10">
    <name type="scientific">Candidatus Taylorbacteria bacterium RIFCSPHIGHO2_01_FULL_46_22b</name>
    <dbReference type="NCBI Taxonomy" id="1802301"/>
    <lineage>
        <taxon>Bacteria</taxon>
        <taxon>Candidatus Tayloriibacteriota</taxon>
    </lineage>
</organism>
<keyword evidence="7" id="KW-0812">Transmembrane</keyword>
<dbReference type="Proteomes" id="UP000178873">
    <property type="component" value="Unassembled WGS sequence"/>
</dbReference>
<evidence type="ECO:0000256" key="1">
    <source>
        <dbReference type="ARBA" id="ARBA00004236"/>
    </source>
</evidence>
<comment type="similarity">
    <text evidence="2">Belongs to the NodC/HAS family.</text>
</comment>
<evidence type="ECO:0000313" key="9">
    <source>
        <dbReference type="EMBL" id="OHA18566.1"/>
    </source>
</evidence>
<gene>
    <name evidence="9" type="ORF">A2664_02925</name>
</gene>
<keyword evidence="5" id="KW-0808">Transferase</keyword>
<dbReference type="PANTHER" id="PTHR22913">
    <property type="entry name" value="HYALURONAN SYNTHASE"/>
    <property type="match status" value="1"/>
</dbReference>
<dbReference type="GO" id="GO:0030213">
    <property type="term" value="P:hyaluronan biosynthetic process"/>
    <property type="evidence" value="ECO:0007669"/>
    <property type="project" value="TreeGrafter"/>
</dbReference>
<dbReference type="GO" id="GO:0005886">
    <property type="term" value="C:plasma membrane"/>
    <property type="evidence" value="ECO:0007669"/>
    <property type="project" value="UniProtKB-SubCell"/>
</dbReference>
<dbReference type="Pfam" id="PF00535">
    <property type="entry name" value="Glycos_transf_2"/>
    <property type="match status" value="1"/>
</dbReference>
<evidence type="ECO:0000256" key="5">
    <source>
        <dbReference type="ARBA" id="ARBA00022679"/>
    </source>
</evidence>
<reference evidence="9 10" key="1">
    <citation type="journal article" date="2016" name="Nat. Commun.">
        <title>Thousands of microbial genomes shed light on interconnected biogeochemical processes in an aquifer system.</title>
        <authorList>
            <person name="Anantharaman K."/>
            <person name="Brown C.T."/>
            <person name="Hug L.A."/>
            <person name="Sharon I."/>
            <person name="Castelle C.J."/>
            <person name="Probst A.J."/>
            <person name="Thomas B.C."/>
            <person name="Singh A."/>
            <person name="Wilkins M.J."/>
            <person name="Karaoz U."/>
            <person name="Brodie E.L."/>
            <person name="Williams K.H."/>
            <person name="Hubbard S.S."/>
            <person name="Banfield J.F."/>
        </authorList>
    </citation>
    <scope>NUCLEOTIDE SEQUENCE [LARGE SCALE GENOMIC DNA]</scope>
</reference>
<dbReference type="InterPro" id="IPR001173">
    <property type="entry name" value="Glyco_trans_2-like"/>
</dbReference>
<dbReference type="STRING" id="1802301.A2664_02925"/>
<dbReference type="CDD" id="cd06423">
    <property type="entry name" value="CESA_like"/>
    <property type="match status" value="1"/>
</dbReference>
<comment type="caution">
    <text evidence="9">The sequence shown here is derived from an EMBL/GenBank/DDBJ whole genome shotgun (WGS) entry which is preliminary data.</text>
</comment>
<name>A0A1G2M3S7_9BACT</name>
<evidence type="ECO:0000256" key="2">
    <source>
        <dbReference type="ARBA" id="ARBA00006782"/>
    </source>
</evidence>
<accession>A0A1G2M3S7</accession>
<keyword evidence="4" id="KW-0328">Glycosyltransferase</keyword>
<dbReference type="InterPro" id="IPR029044">
    <property type="entry name" value="Nucleotide-diphossugar_trans"/>
</dbReference>
<keyword evidence="3" id="KW-1003">Cell membrane</keyword>